<dbReference type="Proteomes" id="UP001055811">
    <property type="component" value="Linkage Group LG02"/>
</dbReference>
<organism evidence="1 2">
    <name type="scientific">Cichorium intybus</name>
    <name type="common">Chicory</name>
    <dbReference type="NCBI Taxonomy" id="13427"/>
    <lineage>
        <taxon>Eukaryota</taxon>
        <taxon>Viridiplantae</taxon>
        <taxon>Streptophyta</taxon>
        <taxon>Embryophyta</taxon>
        <taxon>Tracheophyta</taxon>
        <taxon>Spermatophyta</taxon>
        <taxon>Magnoliopsida</taxon>
        <taxon>eudicotyledons</taxon>
        <taxon>Gunneridae</taxon>
        <taxon>Pentapetalae</taxon>
        <taxon>asterids</taxon>
        <taxon>campanulids</taxon>
        <taxon>Asterales</taxon>
        <taxon>Asteraceae</taxon>
        <taxon>Cichorioideae</taxon>
        <taxon>Cichorieae</taxon>
        <taxon>Cichoriinae</taxon>
        <taxon>Cichorium</taxon>
    </lineage>
</organism>
<gene>
    <name evidence="1" type="ORF">L2E82_11810</name>
</gene>
<accession>A0ACB9GFC7</accession>
<name>A0ACB9GFC7_CICIN</name>
<keyword evidence="2" id="KW-1185">Reference proteome</keyword>
<reference evidence="1 2" key="2">
    <citation type="journal article" date="2022" name="Mol. Ecol. Resour.">
        <title>The genomes of chicory, endive, great burdock and yacon provide insights into Asteraceae paleo-polyploidization history and plant inulin production.</title>
        <authorList>
            <person name="Fan W."/>
            <person name="Wang S."/>
            <person name="Wang H."/>
            <person name="Wang A."/>
            <person name="Jiang F."/>
            <person name="Liu H."/>
            <person name="Zhao H."/>
            <person name="Xu D."/>
            <person name="Zhang Y."/>
        </authorList>
    </citation>
    <scope>NUCLEOTIDE SEQUENCE [LARGE SCALE GENOMIC DNA]</scope>
    <source>
        <strain evidence="2">cv. Punajuju</strain>
        <tissue evidence="1">Leaves</tissue>
    </source>
</reference>
<protein>
    <submittedName>
        <fullName evidence="1">Uncharacterized protein</fullName>
    </submittedName>
</protein>
<proteinExistence type="predicted"/>
<evidence type="ECO:0000313" key="1">
    <source>
        <dbReference type="EMBL" id="KAI3781786.1"/>
    </source>
</evidence>
<reference evidence="2" key="1">
    <citation type="journal article" date="2022" name="Mol. Ecol. Resour.">
        <title>The genomes of chicory, endive, great burdock and yacon provide insights into Asteraceae palaeo-polyploidization history and plant inulin production.</title>
        <authorList>
            <person name="Fan W."/>
            <person name="Wang S."/>
            <person name="Wang H."/>
            <person name="Wang A."/>
            <person name="Jiang F."/>
            <person name="Liu H."/>
            <person name="Zhao H."/>
            <person name="Xu D."/>
            <person name="Zhang Y."/>
        </authorList>
    </citation>
    <scope>NUCLEOTIDE SEQUENCE [LARGE SCALE GENOMIC DNA]</scope>
    <source>
        <strain evidence="2">cv. Punajuju</strain>
    </source>
</reference>
<evidence type="ECO:0000313" key="2">
    <source>
        <dbReference type="Proteomes" id="UP001055811"/>
    </source>
</evidence>
<dbReference type="EMBL" id="CM042010">
    <property type="protein sequence ID" value="KAI3781786.1"/>
    <property type="molecule type" value="Genomic_DNA"/>
</dbReference>
<sequence>MHACNAHGLHCVPLYDTLGAGAVKYIICHAEISIIFAEKSKISEYLKTLVSFSTVTNDQKLQAENCGLEIYSWDEFLQLSKQSKDRVELPLKLRSDICTIMYRSGTTGEPKGVMITNESILSILCGVNHHLDNMSE</sequence>
<comment type="caution">
    <text evidence="1">The sequence shown here is derived from an EMBL/GenBank/DDBJ whole genome shotgun (WGS) entry which is preliminary data.</text>
</comment>